<dbReference type="STRING" id="180088.A0A1J8Q7F8"/>
<dbReference type="Proteomes" id="UP000183567">
    <property type="component" value="Unassembled WGS sequence"/>
</dbReference>
<dbReference type="EMBL" id="LVVM01001906">
    <property type="protein sequence ID" value="OJA17590.1"/>
    <property type="molecule type" value="Genomic_DNA"/>
</dbReference>
<proteinExistence type="predicted"/>
<name>A0A1J8Q7F8_9AGAM</name>
<organism evidence="1 2">
    <name type="scientific">Rhizopogon vesiculosus</name>
    <dbReference type="NCBI Taxonomy" id="180088"/>
    <lineage>
        <taxon>Eukaryota</taxon>
        <taxon>Fungi</taxon>
        <taxon>Dikarya</taxon>
        <taxon>Basidiomycota</taxon>
        <taxon>Agaricomycotina</taxon>
        <taxon>Agaricomycetes</taxon>
        <taxon>Agaricomycetidae</taxon>
        <taxon>Boletales</taxon>
        <taxon>Suillineae</taxon>
        <taxon>Rhizopogonaceae</taxon>
        <taxon>Rhizopogon</taxon>
    </lineage>
</organism>
<dbReference type="AlphaFoldDB" id="A0A1J8Q7F8"/>
<comment type="caution">
    <text evidence="1">The sequence shown here is derived from an EMBL/GenBank/DDBJ whole genome shotgun (WGS) entry which is preliminary data.</text>
</comment>
<evidence type="ECO:0000313" key="2">
    <source>
        <dbReference type="Proteomes" id="UP000183567"/>
    </source>
</evidence>
<keyword evidence="2" id="KW-1185">Reference proteome</keyword>
<reference evidence="1 2" key="1">
    <citation type="submission" date="2016-03" db="EMBL/GenBank/DDBJ databases">
        <title>Comparative genomics of the ectomycorrhizal sister species Rhizopogon vinicolor and Rhizopogon vesiculosus (Basidiomycota: Boletales) reveals a divergence of the mating type B locus.</title>
        <authorList>
            <person name="Mujic A.B."/>
            <person name="Kuo A."/>
            <person name="Tritt A."/>
            <person name="Lipzen A."/>
            <person name="Chen C."/>
            <person name="Johnson J."/>
            <person name="Sharma A."/>
            <person name="Barry K."/>
            <person name="Grigoriev I.V."/>
            <person name="Spatafora J.W."/>
        </authorList>
    </citation>
    <scope>NUCLEOTIDE SEQUENCE [LARGE SCALE GENOMIC DNA]</scope>
    <source>
        <strain evidence="1 2">AM-OR11-056</strain>
    </source>
</reference>
<evidence type="ECO:0000313" key="1">
    <source>
        <dbReference type="EMBL" id="OJA17590.1"/>
    </source>
</evidence>
<gene>
    <name evidence="1" type="ORF">AZE42_01234</name>
</gene>
<sequence>MSGLQEALVFADRIGAIEAKARRQRVRYFQLQAQLYQFSSNIMGEQATRVRVWRRPVKSSNVVIHSAGHLVS</sequence>
<accession>A0A1J8Q7F8</accession>
<protein>
    <submittedName>
        <fullName evidence="1">Uncharacterized protein</fullName>
    </submittedName>
</protein>